<protein>
    <recommendedName>
        <fullName evidence="2">Aspartic peptidase DDI1-type domain-containing protein</fullName>
    </recommendedName>
</protein>
<feature type="non-terminal residue" evidence="1">
    <location>
        <position position="223"/>
    </location>
</feature>
<dbReference type="SUPFAM" id="SSF50630">
    <property type="entry name" value="Acid proteases"/>
    <property type="match status" value="1"/>
</dbReference>
<proteinExistence type="predicted"/>
<dbReference type="PANTHER" id="PTHR33067">
    <property type="entry name" value="RNA-DIRECTED DNA POLYMERASE-RELATED"/>
    <property type="match status" value="1"/>
</dbReference>
<dbReference type="EMBL" id="KN648027">
    <property type="protein sequence ID" value="KHN35752.1"/>
    <property type="molecule type" value="Genomic_DNA"/>
</dbReference>
<dbReference type="AlphaFoldDB" id="A0A0B2RVG5"/>
<dbReference type="Proteomes" id="UP000053555">
    <property type="component" value="Unassembled WGS sequence"/>
</dbReference>
<gene>
    <name evidence="1" type="ORF">glysoja_048325</name>
</gene>
<dbReference type="InterPro" id="IPR021109">
    <property type="entry name" value="Peptidase_aspartic_dom_sf"/>
</dbReference>
<sequence length="223" mass="24782">LPFPPRAISNKKMEEAEKEILETFRKVEVNIPLLDAIKQIPRYAKFLKELCTNKRKLKGSERISMGRNVSALIGKSVPQIPEKCKDPGTFSIPCIIGNNKFDNAMLDLGASVSVMPLSIFNSLSLGPLQSTDVVIHLANRSVAYPVGFIEDVLVRVGELIFPVDFYILNMEDGFSQGSVPIILGRPFMKNARTMIDVYAGTLSMEFGDITVHFNILDAMKYPS</sequence>
<evidence type="ECO:0008006" key="2">
    <source>
        <dbReference type="Google" id="ProtNLM"/>
    </source>
</evidence>
<organism evidence="1">
    <name type="scientific">Glycine soja</name>
    <name type="common">Wild soybean</name>
    <dbReference type="NCBI Taxonomy" id="3848"/>
    <lineage>
        <taxon>Eukaryota</taxon>
        <taxon>Viridiplantae</taxon>
        <taxon>Streptophyta</taxon>
        <taxon>Embryophyta</taxon>
        <taxon>Tracheophyta</taxon>
        <taxon>Spermatophyta</taxon>
        <taxon>Magnoliopsida</taxon>
        <taxon>eudicotyledons</taxon>
        <taxon>Gunneridae</taxon>
        <taxon>Pentapetalae</taxon>
        <taxon>rosids</taxon>
        <taxon>fabids</taxon>
        <taxon>Fabales</taxon>
        <taxon>Fabaceae</taxon>
        <taxon>Papilionoideae</taxon>
        <taxon>50 kb inversion clade</taxon>
        <taxon>NPAAA clade</taxon>
        <taxon>indigoferoid/millettioid clade</taxon>
        <taxon>Phaseoleae</taxon>
        <taxon>Glycine</taxon>
        <taxon>Glycine subgen. Soja</taxon>
    </lineage>
</organism>
<name>A0A0B2RVG5_GLYSO</name>
<feature type="non-terminal residue" evidence="1">
    <location>
        <position position="1"/>
    </location>
</feature>
<dbReference type="PANTHER" id="PTHR33067:SF15">
    <property type="entry name" value="RNA-DIRECTED DNA POLYMERASE"/>
    <property type="match status" value="1"/>
</dbReference>
<evidence type="ECO:0000313" key="1">
    <source>
        <dbReference type="EMBL" id="KHN35752.1"/>
    </source>
</evidence>
<dbReference type="CDD" id="cd00303">
    <property type="entry name" value="retropepsin_like"/>
    <property type="match status" value="1"/>
</dbReference>
<reference evidence="1" key="1">
    <citation type="submission" date="2014-07" db="EMBL/GenBank/DDBJ databases">
        <title>Identification of a novel salt tolerance gene in wild soybean by whole-genome sequencing.</title>
        <authorList>
            <person name="Lam H.-M."/>
            <person name="Qi X."/>
            <person name="Li M.-W."/>
            <person name="Liu X."/>
            <person name="Xie M."/>
            <person name="Ni M."/>
            <person name="Xu X."/>
        </authorList>
    </citation>
    <scope>NUCLEOTIDE SEQUENCE [LARGE SCALE GENOMIC DNA]</scope>
    <source>
        <tissue evidence="1">Root</tissue>
    </source>
</reference>
<accession>A0A0B2RVG5</accession>
<dbReference type="Gene3D" id="2.40.70.10">
    <property type="entry name" value="Acid Proteases"/>
    <property type="match status" value="1"/>
</dbReference>
<dbReference type="Pfam" id="PF13650">
    <property type="entry name" value="Asp_protease_2"/>
    <property type="match status" value="1"/>
</dbReference>